<dbReference type="GO" id="GO:0003964">
    <property type="term" value="F:RNA-directed DNA polymerase activity"/>
    <property type="evidence" value="ECO:0007669"/>
    <property type="project" value="UniProtKB-KW"/>
</dbReference>
<dbReference type="PANTHER" id="PTHR33395:SF22">
    <property type="entry name" value="REVERSE TRANSCRIPTASE DOMAIN-CONTAINING PROTEIN"/>
    <property type="match status" value="1"/>
</dbReference>
<sequence>MPIMLTMMQREQQSKSEKKNCITVNGLHSGDQPLKALNPDSEKVINTFFSTLEINPTTEVKRKYLTKPRDPSFPNAPLPKPTSNPTSIPNCPLIRCLYINATSLNNKWDEIKSRLITENYPHLLLITETWFTNNSITNLDNYTLFSKHRTLLHETHLHQHVTEPTLGSNVLDLVLSNSRDRIFAVNVNATLGGSDKNNLHSVLTWDFTTTSCPFKPTDPKPCWKNGNYEQLSSLLNSVNWQSSLNNPAIYVNYEALLSAYNSGVSKFVPSYTNSPVSIANKQSPKWFNKTLKKLTQLKYKLFICTRIHSGNSDIKDQYRTVCLQLKKSLRQDRLKYELNIISLSKHNPKLIYSTHCQHSAAKDNSILGQLRQAFRAWNPQSFISLYTAFIRPHPEYATSVWNPHRRADVRIIENIQRRATKLVGRIRDRSYQDRLAILNLTTLESGRSRGDLISHYKIANGLLDVNWPASTKLMSSIACHGPANAIRGHKKRLLSNYPTARREQTS</sequence>
<dbReference type="Proteomes" id="UP000276133">
    <property type="component" value="Unassembled WGS sequence"/>
</dbReference>
<dbReference type="PANTHER" id="PTHR33395">
    <property type="entry name" value="TRANSCRIPTASE, PUTATIVE-RELATED-RELATED"/>
    <property type="match status" value="1"/>
</dbReference>
<name>A0A3M7QXN3_BRAPC</name>
<feature type="region of interest" description="Disordered" evidence="1">
    <location>
        <begin position="64"/>
        <end position="85"/>
    </location>
</feature>
<dbReference type="EMBL" id="REGN01004814">
    <property type="protein sequence ID" value="RNA16102.1"/>
    <property type="molecule type" value="Genomic_DNA"/>
</dbReference>
<dbReference type="EC" id="2.7.7.49" evidence="2"/>
<keyword evidence="3" id="KW-1185">Reference proteome</keyword>
<dbReference type="AlphaFoldDB" id="A0A3M7QXN3"/>
<protein>
    <submittedName>
        <fullName evidence="2">RNA-directed DNA polymerase from mobile element jockey</fullName>
        <ecNumber evidence="2">2.7.7.49</ecNumber>
    </submittedName>
</protein>
<dbReference type="STRING" id="10195.A0A3M7QXN3"/>
<gene>
    <name evidence="2" type="ORF">BpHYR1_020064</name>
</gene>
<organism evidence="2 3">
    <name type="scientific">Brachionus plicatilis</name>
    <name type="common">Marine rotifer</name>
    <name type="synonym">Brachionus muelleri</name>
    <dbReference type="NCBI Taxonomy" id="10195"/>
    <lineage>
        <taxon>Eukaryota</taxon>
        <taxon>Metazoa</taxon>
        <taxon>Spiralia</taxon>
        <taxon>Gnathifera</taxon>
        <taxon>Rotifera</taxon>
        <taxon>Eurotatoria</taxon>
        <taxon>Monogononta</taxon>
        <taxon>Pseudotrocha</taxon>
        <taxon>Ploima</taxon>
        <taxon>Brachionidae</taxon>
        <taxon>Brachionus</taxon>
    </lineage>
</organism>
<evidence type="ECO:0000256" key="1">
    <source>
        <dbReference type="SAM" id="MobiDB-lite"/>
    </source>
</evidence>
<evidence type="ECO:0000313" key="3">
    <source>
        <dbReference type="Proteomes" id="UP000276133"/>
    </source>
</evidence>
<dbReference type="GO" id="GO:0007508">
    <property type="term" value="P:larval heart development"/>
    <property type="evidence" value="ECO:0007669"/>
    <property type="project" value="TreeGrafter"/>
</dbReference>
<keyword evidence="2" id="KW-0808">Transferase</keyword>
<reference evidence="2 3" key="1">
    <citation type="journal article" date="2018" name="Sci. Rep.">
        <title>Genomic signatures of local adaptation to the degree of environmental predictability in rotifers.</title>
        <authorList>
            <person name="Franch-Gras L."/>
            <person name="Hahn C."/>
            <person name="Garcia-Roger E.M."/>
            <person name="Carmona M.J."/>
            <person name="Serra M."/>
            <person name="Gomez A."/>
        </authorList>
    </citation>
    <scope>NUCLEOTIDE SEQUENCE [LARGE SCALE GENOMIC DNA]</scope>
    <source>
        <strain evidence="2">HYR1</strain>
    </source>
</reference>
<accession>A0A3M7QXN3</accession>
<dbReference type="GO" id="GO:0061343">
    <property type="term" value="P:cell adhesion involved in heart morphogenesis"/>
    <property type="evidence" value="ECO:0007669"/>
    <property type="project" value="TreeGrafter"/>
</dbReference>
<comment type="caution">
    <text evidence="2">The sequence shown here is derived from an EMBL/GenBank/DDBJ whole genome shotgun (WGS) entry which is preliminary data.</text>
</comment>
<dbReference type="PRINTS" id="PR01345">
    <property type="entry name" value="CERVTRCPTASE"/>
</dbReference>
<keyword evidence="2" id="KW-0548">Nucleotidyltransferase</keyword>
<evidence type="ECO:0000313" key="2">
    <source>
        <dbReference type="EMBL" id="RNA16102.1"/>
    </source>
</evidence>
<proteinExistence type="predicted"/>
<keyword evidence="2" id="KW-0695">RNA-directed DNA polymerase</keyword>
<dbReference type="GO" id="GO:0031012">
    <property type="term" value="C:extracellular matrix"/>
    <property type="evidence" value="ECO:0007669"/>
    <property type="project" value="TreeGrafter"/>
</dbReference>